<keyword evidence="1" id="KW-0175">Coiled coil</keyword>
<organism evidence="3 4">
    <name type="scientific">Odynerus spinipes</name>
    <dbReference type="NCBI Taxonomy" id="1348599"/>
    <lineage>
        <taxon>Eukaryota</taxon>
        <taxon>Metazoa</taxon>
        <taxon>Ecdysozoa</taxon>
        <taxon>Arthropoda</taxon>
        <taxon>Hexapoda</taxon>
        <taxon>Insecta</taxon>
        <taxon>Pterygota</taxon>
        <taxon>Neoptera</taxon>
        <taxon>Endopterygota</taxon>
        <taxon>Hymenoptera</taxon>
        <taxon>Apocrita</taxon>
        <taxon>Aculeata</taxon>
        <taxon>Vespoidea</taxon>
        <taxon>Vespidae</taxon>
        <taxon>Eumeninae</taxon>
        <taxon>Odynerus</taxon>
    </lineage>
</organism>
<name>A0AAD9RVJ6_9HYME</name>
<gene>
    <name evidence="3" type="ORF">KPH14_010579</name>
</gene>
<feature type="compositionally biased region" description="Low complexity" evidence="2">
    <location>
        <begin position="47"/>
        <end position="60"/>
    </location>
</feature>
<feature type="coiled-coil region" evidence="1">
    <location>
        <begin position="6"/>
        <end position="40"/>
    </location>
</feature>
<evidence type="ECO:0000313" key="3">
    <source>
        <dbReference type="EMBL" id="KAK2586011.1"/>
    </source>
</evidence>
<comment type="caution">
    <text evidence="3">The sequence shown here is derived from an EMBL/GenBank/DDBJ whole genome shotgun (WGS) entry which is preliminary data.</text>
</comment>
<evidence type="ECO:0000313" key="4">
    <source>
        <dbReference type="Proteomes" id="UP001258017"/>
    </source>
</evidence>
<accession>A0AAD9RVJ6</accession>
<keyword evidence="4" id="KW-1185">Reference proteome</keyword>
<evidence type="ECO:0000256" key="1">
    <source>
        <dbReference type="SAM" id="Coils"/>
    </source>
</evidence>
<reference evidence="3" key="2">
    <citation type="journal article" date="2023" name="Commun. Biol.">
        <title>Intrasexual cuticular hydrocarbon dimorphism in a wasp sheds light on hydrocarbon biosynthesis genes in Hymenoptera.</title>
        <authorList>
            <person name="Moris V.C."/>
            <person name="Podsiadlowski L."/>
            <person name="Martin S."/>
            <person name="Oeyen J.P."/>
            <person name="Donath A."/>
            <person name="Petersen M."/>
            <person name="Wilbrandt J."/>
            <person name="Misof B."/>
            <person name="Liedtke D."/>
            <person name="Thamm M."/>
            <person name="Scheiner R."/>
            <person name="Schmitt T."/>
            <person name="Niehuis O."/>
        </authorList>
    </citation>
    <scope>NUCLEOTIDE SEQUENCE</scope>
    <source>
        <strain evidence="3">GBR_01_08_01A</strain>
    </source>
</reference>
<reference evidence="3" key="1">
    <citation type="submission" date="2021-08" db="EMBL/GenBank/DDBJ databases">
        <authorList>
            <person name="Misof B."/>
            <person name="Oliver O."/>
            <person name="Podsiadlowski L."/>
            <person name="Donath A."/>
            <person name="Peters R."/>
            <person name="Mayer C."/>
            <person name="Rust J."/>
            <person name="Gunkel S."/>
            <person name="Lesny P."/>
            <person name="Martin S."/>
            <person name="Oeyen J.P."/>
            <person name="Petersen M."/>
            <person name="Panagiotis P."/>
            <person name="Wilbrandt J."/>
            <person name="Tanja T."/>
        </authorList>
    </citation>
    <scope>NUCLEOTIDE SEQUENCE</scope>
    <source>
        <strain evidence="3">GBR_01_08_01A</strain>
        <tissue evidence="3">Thorax + abdomen</tissue>
    </source>
</reference>
<proteinExistence type="predicted"/>
<evidence type="ECO:0000256" key="2">
    <source>
        <dbReference type="SAM" id="MobiDB-lite"/>
    </source>
</evidence>
<dbReference type="AlphaFoldDB" id="A0AAD9RVJ6"/>
<feature type="region of interest" description="Disordered" evidence="2">
    <location>
        <begin position="47"/>
        <end position="105"/>
    </location>
</feature>
<dbReference type="Proteomes" id="UP001258017">
    <property type="component" value="Unassembled WGS sequence"/>
</dbReference>
<protein>
    <submittedName>
        <fullName evidence="3">Uncharacterized protein</fullName>
    </submittedName>
</protein>
<sequence length="121" mass="14003">MDIYNKNLAAQALQDLEKKFAWMEQEMRHLKKNISEVRAQIQLQQWQPALPQSQPPQSLAVACPGPSSEAIAPQLSHPSSQPKVDEVATMRDYRGRGRQRRRGRSREVLSFRYGNVYLYLH</sequence>
<feature type="compositionally biased region" description="Basic and acidic residues" evidence="2">
    <location>
        <begin position="83"/>
        <end position="95"/>
    </location>
</feature>
<dbReference type="EMBL" id="JAIFRP010000021">
    <property type="protein sequence ID" value="KAK2586011.1"/>
    <property type="molecule type" value="Genomic_DNA"/>
</dbReference>